<dbReference type="Pfam" id="PF12706">
    <property type="entry name" value="Lactamase_B_2"/>
    <property type="match status" value="1"/>
</dbReference>
<protein>
    <submittedName>
        <fullName evidence="2">3',5'-cyclic-nucleotide phosphodiesterase</fullName>
    </submittedName>
</protein>
<dbReference type="SUPFAM" id="SSF56281">
    <property type="entry name" value="Metallo-hydrolase/oxidoreductase"/>
    <property type="match status" value="1"/>
</dbReference>
<evidence type="ECO:0000313" key="3">
    <source>
        <dbReference type="Proteomes" id="UP001061302"/>
    </source>
</evidence>
<proteinExistence type="predicted"/>
<dbReference type="InterPro" id="IPR036866">
    <property type="entry name" value="RibonucZ/Hydroxyglut_hydro"/>
</dbReference>
<dbReference type="CDD" id="cd07735">
    <property type="entry name" value="class_II_PDE_MBL-fold"/>
    <property type="match status" value="1"/>
</dbReference>
<organism evidence="2 3">
    <name type="scientific">Chitiniphilus purpureus</name>
    <dbReference type="NCBI Taxonomy" id="2981137"/>
    <lineage>
        <taxon>Bacteria</taxon>
        <taxon>Pseudomonadati</taxon>
        <taxon>Pseudomonadota</taxon>
        <taxon>Betaproteobacteria</taxon>
        <taxon>Neisseriales</taxon>
        <taxon>Chitinibacteraceae</taxon>
        <taxon>Chitiniphilus</taxon>
    </lineage>
</organism>
<dbReference type="Proteomes" id="UP001061302">
    <property type="component" value="Chromosome"/>
</dbReference>
<name>A0ABY6DP71_9NEIS</name>
<dbReference type="PANTHER" id="PTHR42663">
    <property type="entry name" value="HYDROLASE C777.06C-RELATED-RELATED"/>
    <property type="match status" value="1"/>
</dbReference>
<dbReference type="InterPro" id="IPR001279">
    <property type="entry name" value="Metallo-B-lactamas"/>
</dbReference>
<dbReference type="RefSeq" id="WP_263125621.1">
    <property type="nucleotide sequence ID" value="NZ_CP106753.1"/>
</dbReference>
<reference evidence="2" key="1">
    <citation type="submission" date="2022-10" db="EMBL/GenBank/DDBJ databases">
        <title>Chitiniphilus purpureus sp. nov., a novel chitin-degrading bacterium isolated from crawfish pond sediment.</title>
        <authorList>
            <person name="Li K."/>
        </authorList>
    </citation>
    <scope>NUCLEOTIDE SEQUENCE</scope>
    <source>
        <strain evidence="2">CD1</strain>
    </source>
</reference>
<accession>A0ABY6DP71</accession>
<dbReference type="SMART" id="SM00849">
    <property type="entry name" value="Lactamase_B"/>
    <property type="match status" value="1"/>
</dbReference>
<dbReference type="EMBL" id="CP106753">
    <property type="protein sequence ID" value="UXY16179.1"/>
    <property type="molecule type" value="Genomic_DNA"/>
</dbReference>
<gene>
    <name evidence="2" type="ORF">N8I74_03935</name>
</gene>
<keyword evidence="3" id="KW-1185">Reference proteome</keyword>
<dbReference type="PANTHER" id="PTHR42663:SF6">
    <property type="entry name" value="HYDROLASE C777.06C-RELATED"/>
    <property type="match status" value="1"/>
</dbReference>
<evidence type="ECO:0000313" key="2">
    <source>
        <dbReference type="EMBL" id="UXY16179.1"/>
    </source>
</evidence>
<dbReference type="PRINTS" id="PR00388">
    <property type="entry name" value="PDIESTERASE2"/>
</dbReference>
<sequence>MQLRILGCSGGIGAGNRTTALLLGRHVLIDAGTGLGELTMDELAQIDHVFLTHAHMDHIACLPMLIDTVFSKRTQPITVHGCSATLAALREHVFNWRIWPDFTAIPSPEAGMLRLCTFEAGETRSAAGCGITALPVRHTVPALAYALDSGHSTLVFSGDTADCAEFWGAVNALPQLATLIIETAFADHEQALAEVSRHFSPRQLIAALSQLARPEQVQILITHLKPADQELTMREVLASGGHYRIARLAQGQTIEF</sequence>
<feature type="domain" description="Metallo-beta-lactamase" evidence="1">
    <location>
        <begin position="17"/>
        <end position="188"/>
    </location>
</feature>
<dbReference type="Gene3D" id="3.60.15.10">
    <property type="entry name" value="Ribonuclease Z/Hydroxyacylglutathione hydrolase-like"/>
    <property type="match status" value="1"/>
</dbReference>
<evidence type="ECO:0000259" key="1">
    <source>
        <dbReference type="SMART" id="SM00849"/>
    </source>
</evidence>
<dbReference type="InterPro" id="IPR000396">
    <property type="entry name" value="Pdiesterase2"/>
</dbReference>